<dbReference type="InterPro" id="IPR025846">
    <property type="entry name" value="TBL_N"/>
</dbReference>
<keyword evidence="5" id="KW-1133">Transmembrane helix</keyword>
<keyword evidence="4" id="KW-0735">Signal-anchor</keyword>
<keyword evidence="6" id="KW-0333">Golgi apparatus</keyword>
<dbReference type="InterPro" id="IPR026057">
    <property type="entry name" value="TBL_C"/>
</dbReference>
<dbReference type="Pfam" id="PF13839">
    <property type="entry name" value="PC-Esterase"/>
    <property type="match status" value="2"/>
</dbReference>
<comment type="similarity">
    <text evidence="2">Belongs to the PC-esterase family. TBL subfamily.</text>
</comment>
<evidence type="ECO:0000256" key="3">
    <source>
        <dbReference type="ARBA" id="ARBA00022692"/>
    </source>
</evidence>
<evidence type="ECO:0000256" key="6">
    <source>
        <dbReference type="ARBA" id="ARBA00023034"/>
    </source>
</evidence>
<keyword evidence="11" id="KW-1185">Reference proteome</keyword>
<protein>
    <recommendedName>
        <fullName evidence="12">Trichome birefringence-like N-terminal domain-containing protein</fullName>
    </recommendedName>
</protein>
<evidence type="ECO:0000256" key="7">
    <source>
        <dbReference type="ARBA" id="ARBA00023136"/>
    </source>
</evidence>
<evidence type="ECO:0000313" key="11">
    <source>
        <dbReference type="Proteomes" id="UP001055439"/>
    </source>
</evidence>
<feature type="domain" description="Trichome birefringence-like C-terminal" evidence="8">
    <location>
        <begin position="100"/>
        <end position="161"/>
    </location>
</feature>
<dbReference type="PANTHER" id="PTHR32285">
    <property type="entry name" value="PROTEIN TRICHOME BIREFRINGENCE-LIKE 9-RELATED"/>
    <property type="match status" value="1"/>
</dbReference>
<dbReference type="Proteomes" id="UP001055439">
    <property type="component" value="Chromosome 7"/>
</dbReference>
<dbReference type="AlphaFoldDB" id="A0A9E7GIG2"/>
<name>A0A9E7GIG2_9LILI</name>
<evidence type="ECO:0008006" key="12">
    <source>
        <dbReference type="Google" id="ProtNLM"/>
    </source>
</evidence>
<accession>A0A9E7GIG2</accession>
<dbReference type="OrthoDB" id="1932925at2759"/>
<evidence type="ECO:0000256" key="4">
    <source>
        <dbReference type="ARBA" id="ARBA00022968"/>
    </source>
</evidence>
<feature type="domain" description="Trichome birefringence-like C-terminal" evidence="8">
    <location>
        <begin position="317"/>
        <end position="425"/>
    </location>
</feature>
<keyword evidence="3" id="KW-0812">Transmembrane</keyword>
<organism evidence="10 11">
    <name type="scientific">Musa troglodytarum</name>
    <name type="common">fe'i banana</name>
    <dbReference type="NCBI Taxonomy" id="320322"/>
    <lineage>
        <taxon>Eukaryota</taxon>
        <taxon>Viridiplantae</taxon>
        <taxon>Streptophyta</taxon>
        <taxon>Embryophyta</taxon>
        <taxon>Tracheophyta</taxon>
        <taxon>Spermatophyta</taxon>
        <taxon>Magnoliopsida</taxon>
        <taxon>Liliopsida</taxon>
        <taxon>Zingiberales</taxon>
        <taxon>Musaceae</taxon>
        <taxon>Musa</taxon>
    </lineage>
</organism>
<dbReference type="GO" id="GO:0000139">
    <property type="term" value="C:Golgi membrane"/>
    <property type="evidence" value="ECO:0007669"/>
    <property type="project" value="UniProtKB-SubCell"/>
</dbReference>
<sequence>MEFRASLRAAVGADRLLEWHGDQSFRHTHHLSNGTSPGRRAGASGISCNMFRGSWVYDESDPLYDSSTCPFLDPEFDCQRYGRPDKSYLKYRWKPDACELPRFNGLDLLRRWKGKKIMFVGDSISVNQWQSLVCMLHAAVPDAKTTYKKNDTLSTITFTVPSSSPLCSFFFFSLGLPSPLFSKFAKCPNIFYFAFSLDLTSPELMQGGLMAEHCDDKPFGIAGLWRVGDTVPEHLPGGHRGGTHRPRAEARLHPVRCGLAGRRRAGLQHMALVDTQRKKPTMGLCARWRPSSQGHGSVGGLQQGADYVGQMGGCQHQSCRNQSLLQGISPPITRAEWGYERKELLRTNATSKRIDLPRWSVPAQGVVTSVLGAMSKPVHLLDITLLSQLRRDAHPSAYSGDHPGMDCSHWCLAGLPDTWNQILYAALL</sequence>
<evidence type="ECO:0000259" key="8">
    <source>
        <dbReference type="Pfam" id="PF13839"/>
    </source>
</evidence>
<dbReference type="EMBL" id="CP097509">
    <property type="protein sequence ID" value="URE16066.1"/>
    <property type="molecule type" value="Genomic_DNA"/>
</dbReference>
<evidence type="ECO:0000256" key="5">
    <source>
        <dbReference type="ARBA" id="ARBA00022989"/>
    </source>
</evidence>
<feature type="domain" description="Trichome birefringence-like N-terminal" evidence="9">
    <location>
        <begin position="47"/>
        <end position="99"/>
    </location>
</feature>
<dbReference type="PANTHER" id="PTHR32285:SF42">
    <property type="entry name" value="PROTEIN TRICHOME BIREFRINGENCE-LIKE 37"/>
    <property type="match status" value="1"/>
</dbReference>
<proteinExistence type="inferred from homology"/>
<evidence type="ECO:0000259" key="9">
    <source>
        <dbReference type="Pfam" id="PF14416"/>
    </source>
</evidence>
<dbReference type="InterPro" id="IPR029962">
    <property type="entry name" value="TBL"/>
</dbReference>
<gene>
    <name evidence="10" type="ORF">MUK42_13115</name>
</gene>
<keyword evidence="7" id="KW-0472">Membrane</keyword>
<evidence type="ECO:0000256" key="2">
    <source>
        <dbReference type="ARBA" id="ARBA00007727"/>
    </source>
</evidence>
<dbReference type="Pfam" id="PF14416">
    <property type="entry name" value="PMR5N"/>
    <property type="match status" value="1"/>
</dbReference>
<reference evidence="10" key="1">
    <citation type="submission" date="2022-05" db="EMBL/GenBank/DDBJ databases">
        <title>The Musa troglodytarum L. genome provides insights into the mechanism of non-climacteric behaviour and enrichment of carotenoids.</title>
        <authorList>
            <person name="Wang J."/>
        </authorList>
    </citation>
    <scope>NUCLEOTIDE SEQUENCE</scope>
    <source>
        <tissue evidence="10">Leaf</tissue>
    </source>
</reference>
<evidence type="ECO:0000256" key="1">
    <source>
        <dbReference type="ARBA" id="ARBA00004323"/>
    </source>
</evidence>
<comment type="subcellular location">
    <subcellularLocation>
        <location evidence="1">Golgi apparatus membrane</location>
        <topology evidence="1">Single-pass type II membrane protein</topology>
    </subcellularLocation>
</comment>
<evidence type="ECO:0000313" key="10">
    <source>
        <dbReference type="EMBL" id="URE16066.1"/>
    </source>
</evidence>
<dbReference type="GO" id="GO:1990538">
    <property type="term" value="F:xylan O-acetyltransferase activity"/>
    <property type="evidence" value="ECO:0007669"/>
    <property type="project" value="UniProtKB-ARBA"/>
</dbReference>